<comment type="pathway">
    <text evidence="1">Cofactor biosynthesis; riboflavin biosynthesis.</text>
</comment>
<evidence type="ECO:0000259" key="4">
    <source>
        <dbReference type="Pfam" id="PF01872"/>
    </source>
</evidence>
<organism evidence="5">
    <name type="scientific">uncultured Friedmanniella sp</name>
    <dbReference type="NCBI Taxonomy" id="335381"/>
    <lineage>
        <taxon>Bacteria</taxon>
        <taxon>Bacillati</taxon>
        <taxon>Actinomycetota</taxon>
        <taxon>Actinomycetes</taxon>
        <taxon>Propionibacteriales</taxon>
        <taxon>Nocardioidaceae</taxon>
        <taxon>Friedmanniella</taxon>
        <taxon>environmental samples</taxon>
    </lineage>
</organism>
<evidence type="ECO:0000256" key="3">
    <source>
        <dbReference type="ARBA" id="ARBA00023002"/>
    </source>
</evidence>
<dbReference type="GO" id="GO:0008703">
    <property type="term" value="F:5-amino-6-(5-phosphoribosylamino)uracil reductase activity"/>
    <property type="evidence" value="ECO:0007669"/>
    <property type="project" value="InterPro"/>
</dbReference>
<sequence>MTRPALQLIFDRTGRAAGVELDEAALVELYRYPDDGRRRLRTNFVSSLDGSVQGADGRSGGLGTASDQHVFALHRALADAVVVGASTARSEGYRAVDLQPWQRELRASLGLAPFPALVVVTASARLDPVMATPAEGEGGPVVVLTTSGKPAGDLDPLRAAGIEVREEGEELDLAAALDRLAGAGWPRLLCEGGPGLHRALLAAGLVDELSLTLAPVVVGGEGMRSTSGPGLDAALPFDLAFALHGEDGTLFTSYRSRAAVDAPPVEP</sequence>
<dbReference type="GO" id="GO:0009231">
    <property type="term" value="P:riboflavin biosynthetic process"/>
    <property type="evidence" value="ECO:0007669"/>
    <property type="project" value="InterPro"/>
</dbReference>
<keyword evidence="3" id="KW-0560">Oxidoreductase</keyword>
<reference evidence="5" key="1">
    <citation type="submission" date="2020-02" db="EMBL/GenBank/DDBJ databases">
        <authorList>
            <person name="Meier V. D."/>
        </authorList>
    </citation>
    <scope>NUCLEOTIDE SEQUENCE</scope>
    <source>
        <strain evidence="5">AVDCRST_MAG48</strain>
    </source>
</reference>
<gene>
    <name evidence="5" type="ORF">AVDCRST_MAG48-2367</name>
</gene>
<dbReference type="InterPro" id="IPR050765">
    <property type="entry name" value="Riboflavin_Biosynth_HTPR"/>
</dbReference>
<dbReference type="Gene3D" id="3.40.430.10">
    <property type="entry name" value="Dihydrofolate Reductase, subunit A"/>
    <property type="match status" value="1"/>
</dbReference>
<evidence type="ECO:0000313" key="5">
    <source>
        <dbReference type="EMBL" id="CAA9316080.1"/>
    </source>
</evidence>
<dbReference type="PANTHER" id="PTHR38011:SF7">
    <property type="entry name" value="2,5-DIAMINO-6-RIBOSYLAMINO-4(3H)-PYRIMIDINONE 5'-PHOSPHATE REDUCTASE"/>
    <property type="match status" value="1"/>
</dbReference>
<protein>
    <recommendedName>
        <fullName evidence="4">Bacterial bifunctional deaminase-reductase C-terminal domain-containing protein</fullName>
    </recommendedName>
</protein>
<dbReference type="AlphaFoldDB" id="A0A6J4KWC8"/>
<dbReference type="SUPFAM" id="SSF53597">
    <property type="entry name" value="Dihydrofolate reductase-like"/>
    <property type="match status" value="1"/>
</dbReference>
<name>A0A6J4KWC8_9ACTN</name>
<dbReference type="PANTHER" id="PTHR38011">
    <property type="entry name" value="DIHYDROFOLATE REDUCTASE FAMILY PROTEIN (AFU_ORTHOLOGUE AFUA_8G06820)"/>
    <property type="match status" value="1"/>
</dbReference>
<dbReference type="InterPro" id="IPR002734">
    <property type="entry name" value="RibDG_C"/>
</dbReference>
<accession>A0A6J4KWC8</accession>
<evidence type="ECO:0000256" key="1">
    <source>
        <dbReference type="ARBA" id="ARBA00005104"/>
    </source>
</evidence>
<dbReference type="Pfam" id="PF01872">
    <property type="entry name" value="RibD_C"/>
    <property type="match status" value="1"/>
</dbReference>
<feature type="domain" description="Bacterial bifunctional deaminase-reductase C-terminal" evidence="4">
    <location>
        <begin position="40"/>
        <end position="235"/>
    </location>
</feature>
<evidence type="ECO:0000256" key="2">
    <source>
        <dbReference type="ARBA" id="ARBA00022857"/>
    </source>
</evidence>
<proteinExistence type="predicted"/>
<dbReference type="InterPro" id="IPR024072">
    <property type="entry name" value="DHFR-like_dom_sf"/>
</dbReference>
<dbReference type="EMBL" id="CADCTS010000340">
    <property type="protein sequence ID" value="CAA9316080.1"/>
    <property type="molecule type" value="Genomic_DNA"/>
</dbReference>
<keyword evidence="2" id="KW-0521">NADP</keyword>